<dbReference type="Pfam" id="PF05875">
    <property type="entry name" value="Ceramidase"/>
    <property type="match status" value="1"/>
</dbReference>
<accession>A0A1R3HV30</accession>
<dbReference type="PANTHER" id="PTHR34368">
    <property type="entry name" value="OS01G0962200 PROTEIN"/>
    <property type="match status" value="1"/>
</dbReference>
<evidence type="ECO:0000256" key="2">
    <source>
        <dbReference type="ARBA" id="ARBA00009780"/>
    </source>
</evidence>
<organism evidence="10 11">
    <name type="scientific">Corchorus capsularis</name>
    <name type="common">Jute</name>
    <dbReference type="NCBI Taxonomy" id="210143"/>
    <lineage>
        <taxon>Eukaryota</taxon>
        <taxon>Viridiplantae</taxon>
        <taxon>Streptophyta</taxon>
        <taxon>Embryophyta</taxon>
        <taxon>Tracheophyta</taxon>
        <taxon>Spermatophyta</taxon>
        <taxon>Magnoliopsida</taxon>
        <taxon>eudicotyledons</taxon>
        <taxon>Gunneridae</taxon>
        <taxon>Pentapetalae</taxon>
        <taxon>rosids</taxon>
        <taxon>malvids</taxon>
        <taxon>Malvales</taxon>
        <taxon>Malvaceae</taxon>
        <taxon>Grewioideae</taxon>
        <taxon>Apeibeae</taxon>
        <taxon>Corchorus</taxon>
    </lineage>
</organism>
<feature type="transmembrane region" description="Helical" evidence="9">
    <location>
        <begin position="54"/>
        <end position="72"/>
    </location>
</feature>
<dbReference type="STRING" id="210143.A0A1R3HV30"/>
<dbReference type="GO" id="GO:0046872">
    <property type="term" value="F:metal ion binding"/>
    <property type="evidence" value="ECO:0007669"/>
    <property type="project" value="UniProtKB-KW"/>
</dbReference>
<proteinExistence type="inferred from homology"/>
<reference evidence="10 11" key="1">
    <citation type="submission" date="2013-09" db="EMBL/GenBank/DDBJ databases">
        <title>Corchorus capsularis genome sequencing.</title>
        <authorList>
            <person name="Alam M."/>
            <person name="Haque M.S."/>
            <person name="Islam M.S."/>
            <person name="Emdad E.M."/>
            <person name="Islam M.M."/>
            <person name="Ahmed B."/>
            <person name="Halim A."/>
            <person name="Hossen Q.M.M."/>
            <person name="Hossain M.Z."/>
            <person name="Ahmed R."/>
            <person name="Khan M.M."/>
            <person name="Islam R."/>
            <person name="Rashid M.M."/>
            <person name="Khan S.A."/>
            <person name="Rahman M.S."/>
            <person name="Alam M."/>
        </authorList>
    </citation>
    <scope>NUCLEOTIDE SEQUENCE [LARGE SCALE GENOMIC DNA]</scope>
    <source>
        <strain evidence="11">cv. CVL-1</strain>
        <tissue evidence="10">Whole seedling</tissue>
    </source>
</reference>
<evidence type="ECO:0000256" key="5">
    <source>
        <dbReference type="ARBA" id="ARBA00022989"/>
    </source>
</evidence>
<evidence type="ECO:0000256" key="8">
    <source>
        <dbReference type="SAM" id="MobiDB-lite"/>
    </source>
</evidence>
<dbReference type="EMBL" id="AWWV01011130">
    <property type="protein sequence ID" value="OMO74255.1"/>
    <property type="molecule type" value="Genomic_DNA"/>
</dbReference>
<feature type="transmembrane region" description="Helical" evidence="9">
    <location>
        <begin position="84"/>
        <end position="106"/>
    </location>
</feature>
<keyword evidence="11" id="KW-1185">Reference proteome</keyword>
<dbReference type="GO" id="GO:0016020">
    <property type="term" value="C:membrane"/>
    <property type="evidence" value="ECO:0007669"/>
    <property type="project" value="UniProtKB-SubCell"/>
</dbReference>
<feature type="compositionally biased region" description="Polar residues" evidence="8">
    <location>
        <begin position="271"/>
        <end position="285"/>
    </location>
</feature>
<feature type="transmembrane region" description="Helical" evidence="9">
    <location>
        <begin position="118"/>
        <end position="136"/>
    </location>
</feature>
<keyword evidence="6 9" id="KW-0472">Membrane</keyword>
<dbReference type="AlphaFoldDB" id="A0A1R3HV30"/>
<sequence length="291" mass="32937">MGKRTVYAWAAAAATILCFIVLMRVTPSIPQPQYYHNFADKRQFFGIPNTLNVVSNLTFIVIGITGLVLCHYKNYFNIRSQGERWGWTCFYIGVIAVGLGSGYYHLEQNHPRLLWDRLPMTIAFTSLMAILIIERVDEQMGTFSIIPLLLAGVISSLYWRFYDDLRPYTFVQFVACVAVPLMAVVLPPKYTHSTYWLLAAGFYPLALVNEGMDRVVYTLTFHLVSGHTLKHLCAAMVPVILSFMLANRTVETQRRSLLNTWKASRTKVKENGSNPQSGTYTQTSVPADKSD</sequence>
<dbReference type="GO" id="GO:0006672">
    <property type="term" value="P:ceramide metabolic process"/>
    <property type="evidence" value="ECO:0007669"/>
    <property type="project" value="InterPro"/>
</dbReference>
<keyword evidence="7" id="KW-0479">Metal-binding</keyword>
<keyword evidence="3 9" id="KW-0812">Transmembrane</keyword>
<evidence type="ECO:0000256" key="4">
    <source>
        <dbReference type="ARBA" id="ARBA00022801"/>
    </source>
</evidence>
<keyword evidence="4" id="KW-0378">Hydrolase</keyword>
<feature type="transmembrane region" description="Helical" evidence="9">
    <location>
        <begin position="193"/>
        <end position="209"/>
    </location>
</feature>
<feature type="transmembrane region" description="Helical" evidence="9">
    <location>
        <begin position="168"/>
        <end position="186"/>
    </location>
</feature>
<feature type="binding site" evidence="7">
    <location>
        <position position="105"/>
    </location>
    <ligand>
        <name>Zn(2+)</name>
        <dbReference type="ChEBI" id="CHEBI:29105"/>
        <note>catalytic</note>
    </ligand>
</feature>
<dbReference type="PANTHER" id="PTHR34368:SF1">
    <property type="entry name" value="OS01G0962200 PROTEIN"/>
    <property type="match status" value="1"/>
</dbReference>
<comment type="caution">
    <text evidence="10">The sequence shown here is derived from an EMBL/GenBank/DDBJ whole genome shotgun (WGS) entry which is preliminary data.</text>
</comment>
<dbReference type="GO" id="GO:0016811">
    <property type="term" value="F:hydrolase activity, acting on carbon-nitrogen (but not peptide) bonds, in linear amides"/>
    <property type="evidence" value="ECO:0007669"/>
    <property type="project" value="InterPro"/>
</dbReference>
<dbReference type="OMA" id="DRIPMTV"/>
<dbReference type="Gramene" id="OMO74255">
    <property type="protein sequence ID" value="OMO74255"/>
    <property type="gene ID" value="CCACVL1_16873"/>
</dbReference>
<protein>
    <submittedName>
        <fullName evidence="10">Ceramidase</fullName>
    </submittedName>
</protein>
<evidence type="ECO:0000256" key="7">
    <source>
        <dbReference type="PIRSR" id="PIRSR608901-2"/>
    </source>
</evidence>
<comment type="similarity">
    <text evidence="2">Belongs to the alkaline ceramidase family.</text>
</comment>
<comment type="subcellular location">
    <subcellularLocation>
        <location evidence="1">Membrane</location>
        <topology evidence="1">Multi-pass membrane protein</topology>
    </subcellularLocation>
</comment>
<feature type="transmembrane region" description="Helical" evidence="9">
    <location>
        <begin position="229"/>
        <end position="246"/>
    </location>
</feature>
<dbReference type="InterPro" id="IPR008901">
    <property type="entry name" value="ACER"/>
</dbReference>
<evidence type="ECO:0000313" key="10">
    <source>
        <dbReference type="EMBL" id="OMO74255.1"/>
    </source>
</evidence>
<keyword evidence="5 9" id="KW-1133">Transmembrane helix</keyword>
<evidence type="ECO:0000256" key="3">
    <source>
        <dbReference type="ARBA" id="ARBA00022692"/>
    </source>
</evidence>
<dbReference type="Proteomes" id="UP000188268">
    <property type="component" value="Unassembled WGS sequence"/>
</dbReference>
<name>A0A1R3HV30_COCAP</name>
<dbReference type="OrthoDB" id="5562961at2759"/>
<evidence type="ECO:0000256" key="9">
    <source>
        <dbReference type="SAM" id="Phobius"/>
    </source>
</evidence>
<gene>
    <name evidence="10" type="ORF">CCACVL1_16873</name>
</gene>
<evidence type="ECO:0000256" key="1">
    <source>
        <dbReference type="ARBA" id="ARBA00004141"/>
    </source>
</evidence>
<evidence type="ECO:0000313" key="11">
    <source>
        <dbReference type="Proteomes" id="UP000188268"/>
    </source>
</evidence>
<evidence type="ECO:0000256" key="6">
    <source>
        <dbReference type="ARBA" id="ARBA00023136"/>
    </source>
</evidence>
<feature type="region of interest" description="Disordered" evidence="8">
    <location>
        <begin position="266"/>
        <end position="291"/>
    </location>
</feature>
<feature type="transmembrane region" description="Helical" evidence="9">
    <location>
        <begin position="143"/>
        <end position="162"/>
    </location>
</feature>
<keyword evidence="7" id="KW-0862">Zinc</keyword>
<comment type="cofactor">
    <cofactor evidence="7">
        <name>Zn(2+)</name>
        <dbReference type="ChEBI" id="CHEBI:29105"/>
    </cofactor>
</comment>